<evidence type="ECO:0000313" key="3">
    <source>
        <dbReference type="Proteomes" id="UP000278807"/>
    </source>
</evidence>
<feature type="compositionally biased region" description="Polar residues" evidence="1">
    <location>
        <begin position="316"/>
        <end position="333"/>
    </location>
</feature>
<dbReference type="WBParaSite" id="HNAJ_0000487101-mRNA-1">
    <property type="protein sequence ID" value="HNAJ_0000487101-mRNA-1"/>
    <property type="gene ID" value="HNAJ_0000487101"/>
</dbReference>
<feature type="region of interest" description="Disordered" evidence="1">
    <location>
        <begin position="284"/>
        <end position="333"/>
    </location>
</feature>
<protein>
    <submittedName>
        <fullName evidence="4">PX domain-containing protein</fullName>
    </submittedName>
</protein>
<reference evidence="2 3" key="2">
    <citation type="submission" date="2018-11" db="EMBL/GenBank/DDBJ databases">
        <authorList>
            <consortium name="Pathogen Informatics"/>
        </authorList>
    </citation>
    <scope>NUCLEOTIDE SEQUENCE [LARGE SCALE GENOMIC DNA]</scope>
</reference>
<dbReference type="EMBL" id="UZAE01003761">
    <property type="protein sequence ID" value="VDO00729.1"/>
    <property type="molecule type" value="Genomic_DNA"/>
</dbReference>
<dbReference type="Proteomes" id="UP000278807">
    <property type="component" value="Unassembled WGS sequence"/>
</dbReference>
<proteinExistence type="predicted"/>
<gene>
    <name evidence="2" type="ORF">HNAJ_LOCUS4869</name>
</gene>
<dbReference type="STRING" id="102285.A0A0R3TCT2"/>
<evidence type="ECO:0000313" key="4">
    <source>
        <dbReference type="WBParaSite" id="HNAJ_0000487101-mRNA-1"/>
    </source>
</evidence>
<sequence length="333" mass="36733">MRVISTLSGQEPSTIFERYTDFLDHILFEEHKIDRANPILVKRIMELTSFPPQCPSPPLKLSKSPLRSIQQQVQTLEFVTAQSTPNPRHYSLRNDSVMHLSHSLEVPSERALEGESLVGRGRDWDKFNLASWWDVESRRGRDYLEITRESGGDFYAAITDTTTSAYEETEDLDDDDFDPDNDEIMDFNPLVEMPELVINNAGGDGKFFSQPLGPDCFLLAKVSSNGVNKKVLDTSTATMQNLQSKQTLAMVTSTSSDGGWPILRMESSCSLGKTSAIAISSSASADSDNLGSNPTDHLSGPLSIVDQSAAPHSNVRLVSSDRSASQNSQIKLK</sequence>
<accession>A0A0R3TCT2</accession>
<organism evidence="4">
    <name type="scientific">Rodentolepis nana</name>
    <name type="common">Dwarf tapeworm</name>
    <name type="synonym">Hymenolepis nana</name>
    <dbReference type="NCBI Taxonomy" id="102285"/>
    <lineage>
        <taxon>Eukaryota</taxon>
        <taxon>Metazoa</taxon>
        <taxon>Spiralia</taxon>
        <taxon>Lophotrochozoa</taxon>
        <taxon>Platyhelminthes</taxon>
        <taxon>Cestoda</taxon>
        <taxon>Eucestoda</taxon>
        <taxon>Cyclophyllidea</taxon>
        <taxon>Hymenolepididae</taxon>
        <taxon>Rodentolepis</taxon>
    </lineage>
</organism>
<name>A0A0R3TCT2_RODNA</name>
<dbReference type="AlphaFoldDB" id="A0A0R3TCT2"/>
<evidence type="ECO:0000313" key="2">
    <source>
        <dbReference type="EMBL" id="VDO00729.1"/>
    </source>
</evidence>
<keyword evidence="3" id="KW-1185">Reference proteome</keyword>
<reference evidence="4" key="1">
    <citation type="submission" date="2017-02" db="UniProtKB">
        <authorList>
            <consortium name="WormBaseParasite"/>
        </authorList>
    </citation>
    <scope>IDENTIFICATION</scope>
</reference>
<evidence type="ECO:0000256" key="1">
    <source>
        <dbReference type="SAM" id="MobiDB-lite"/>
    </source>
</evidence>